<gene>
    <name evidence="7" type="ORF">HAQ05_00380</name>
</gene>
<keyword evidence="4 6" id="KW-1133">Transmembrane helix</keyword>
<feature type="transmembrane region" description="Helical" evidence="6">
    <location>
        <begin position="437"/>
        <end position="456"/>
    </location>
</feature>
<feature type="transmembrane region" description="Helical" evidence="6">
    <location>
        <begin position="265"/>
        <end position="284"/>
    </location>
</feature>
<protein>
    <submittedName>
        <fullName evidence="7">Oligosaccharide flippase family protein</fullName>
    </submittedName>
</protein>
<dbReference type="Pfam" id="PF01943">
    <property type="entry name" value="Polysacc_synt"/>
    <property type="match status" value="1"/>
</dbReference>
<evidence type="ECO:0000256" key="2">
    <source>
        <dbReference type="ARBA" id="ARBA00022475"/>
    </source>
</evidence>
<evidence type="ECO:0000256" key="4">
    <source>
        <dbReference type="ARBA" id="ARBA00022989"/>
    </source>
</evidence>
<dbReference type="InterPro" id="IPR002797">
    <property type="entry name" value="Polysacc_synth"/>
</dbReference>
<accession>A0ABR7YVD7</accession>
<feature type="transmembrane region" description="Helical" evidence="6">
    <location>
        <begin position="381"/>
        <end position="400"/>
    </location>
</feature>
<keyword evidence="5 6" id="KW-0472">Membrane</keyword>
<feature type="transmembrane region" description="Helical" evidence="6">
    <location>
        <begin position="158"/>
        <end position="181"/>
    </location>
</feature>
<dbReference type="RefSeq" id="WP_190416597.1">
    <property type="nucleotide sequence ID" value="NZ_JAAOCA010000001.1"/>
</dbReference>
<dbReference type="EMBL" id="JAAOCA010000001">
    <property type="protein sequence ID" value="MBD1597169.1"/>
    <property type="molecule type" value="Genomic_DNA"/>
</dbReference>
<feature type="transmembrane region" description="Helical" evidence="6">
    <location>
        <begin position="12"/>
        <end position="32"/>
    </location>
</feature>
<name>A0ABR7YVD7_9PSED</name>
<proteinExistence type="predicted"/>
<feature type="transmembrane region" description="Helical" evidence="6">
    <location>
        <begin position="225"/>
        <end position="245"/>
    </location>
</feature>
<sequence length="507" mass="55985">MSRKLSVIHNTTLSYLGQAYALLVGILIMPFYLGHLGAEVYGLIGFYTVMQSWLQLLDVGLSASLVRQIAHHQSLAEQGQRSGGWLMRSFEIIFLPMTLGTLLAVYLGSPWLAEHWLNAQALDTRTLVNCIVLMGAMVGLRLYATLYKSGLQGLEMHAWLNLANVFIATLRYFGGLFLVAFVSQQALVFFEFQLAVAIIETLIFATKAYARLPAPSLWSGFNKALVRPIIPFAASISFTSVLWIVLTQLDKMLLSEQLLLTEYGYFSLVALMTNGILMLINPLVQTLLPRMTVLKAEGRDQDMLQLYLAASRFTCTFLFPLAAVMAVHSGDLLYAWSGDREAADWGDPILFWYALGAAIMAASAFQYHLQYAHGRIRLHVWYSLVSALITVPTMAAAIYYQGALGAAVAWFALRLVSFALWPQVVHRSLAPNIHQPWLSDILRISFFTVVGLGISQPLYRAVAGGGRLSIILGLGLCGLLTLALVVASYKPMVTRLLLLLSKPSVGR</sequence>
<feature type="transmembrane region" description="Helical" evidence="6">
    <location>
        <begin position="44"/>
        <end position="65"/>
    </location>
</feature>
<dbReference type="InterPro" id="IPR050833">
    <property type="entry name" value="Poly_Biosynth_Transport"/>
</dbReference>
<evidence type="ECO:0000256" key="5">
    <source>
        <dbReference type="ARBA" id="ARBA00023136"/>
    </source>
</evidence>
<evidence type="ECO:0000256" key="3">
    <source>
        <dbReference type="ARBA" id="ARBA00022692"/>
    </source>
</evidence>
<dbReference type="PANTHER" id="PTHR30250:SF26">
    <property type="entry name" value="PSMA PROTEIN"/>
    <property type="match status" value="1"/>
</dbReference>
<dbReference type="Proteomes" id="UP000805841">
    <property type="component" value="Unassembled WGS sequence"/>
</dbReference>
<feature type="transmembrane region" description="Helical" evidence="6">
    <location>
        <begin position="304"/>
        <end position="329"/>
    </location>
</feature>
<feature type="transmembrane region" description="Helical" evidence="6">
    <location>
        <begin position="349"/>
        <end position="369"/>
    </location>
</feature>
<feature type="transmembrane region" description="Helical" evidence="6">
    <location>
        <begin position="468"/>
        <end position="489"/>
    </location>
</feature>
<evidence type="ECO:0000313" key="8">
    <source>
        <dbReference type="Proteomes" id="UP000805841"/>
    </source>
</evidence>
<keyword evidence="8" id="KW-1185">Reference proteome</keyword>
<comment type="caution">
    <text evidence="7">The sequence shown here is derived from an EMBL/GenBank/DDBJ whole genome shotgun (WGS) entry which is preliminary data.</text>
</comment>
<feature type="transmembrane region" description="Helical" evidence="6">
    <location>
        <begin position="187"/>
        <end position="205"/>
    </location>
</feature>
<comment type="subcellular location">
    <subcellularLocation>
        <location evidence="1">Cell membrane</location>
        <topology evidence="1">Multi-pass membrane protein</topology>
    </subcellularLocation>
</comment>
<evidence type="ECO:0000256" key="1">
    <source>
        <dbReference type="ARBA" id="ARBA00004651"/>
    </source>
</evidence>
<feature type="transmembrane region" description="Helical" evidence="6">
    <location>
        <begin position="126"/>
        <end position="146"/>
    </location>
</feature>
<keyword evidence="3 6" id="KW-0812">Transmembrane</keyword>
<keyword evidence="2" id="KW-1003">Cell membrane</keyword>
<feature type="transmembrane region" description="Helical" evidence="6">
    <location>
        <begin position="85"/>
        <end position="106"/>
    </location>
</feature>
<evidence type="ECO:0000256" key="6">
    <source>
        <dbReference type="SAM" id="Phobius"/>
    </source>
</evidence>
<organism evidence="7 8">
    <name type="scientific">Pseudomonas typographi</name>
    <dbReference type="NCBI Taxonomy" id="2715964"/>
    <lineage>
        <taxon>Bacteria</taxon>
        <taxon>Pseudomonadati</taxon>
        <taxon>Pseudomonadota</taxon>
        <taxon>Gammaproteobacteria</taxon>
        <taxon>Pseudomonadales</taxon>
        <taxon>Pseudomonadaceae</taxon>
        <taxon>Pseudomonas</taxon>
    </lineage>
</organism>
<dbReference type="PANTHER" id="PTHR30250">
    <property type="entry name" value="PST FAMILY PREDICTED COLANIC ACID TRANSPORTER"/>
    <property type="match status" value="1"/>
</dbReference>
<evidence type="ECO:0000313" key="7">
    <source>
        <dbReference type="EMBL" id="MBD1597169.1"/>
    </source>
</evidence>
<reference evidence="7 8" key="1">
    <citation type="journal article" date="2020" name="Insects">
        <title>Bacteria Belonging to Pseudomonas typographi sp. nov. from the Bark Beetle Ips typographus Have Genomic Potential to Aid in the Host Ecology.</title>
        <authorList>
            <person name="Peral-Aranega E."/>
            <person name="Saati-Santamaria Z."/>
            <person name="Kolarik M."/>
            <person name="Rivas R."/>
            <person name="Garcia-Fraile P."/>
        </authorList>
    </citation>
    <scope>NUCLEOTIDE SEQUENCE [LARGE SCALE GENOMIC DNA]</scope>
    <source>
        <strain evidence="7 8">CA3A</strain>
    </source>
</reference>